<evidence type="ECO:0000313" key="3">
    <source>
        <dbReference type="Proteomes" id="UP000620366"/>
    </source>
</evidence>
<dbReference type="EMBL" id="JACRSP010000002">
    <property type="protein sequence ID" value="MBC8536026.1"/>
    <property type="molecule type" value="Genomic_DNA"/>
</dbReference>
<comment type="caution">
    <text evidence="2">The sequence shown here is derived from an EMBL/GenBank/DDBJ whole genome shotgun (WGS) entry which is preliminary data.</text>
</comment>
<feature type="transmembrane region" description="Helical" evidence="1">
    <location>
        <begin position="12"/>
        <end position="34"/>
    </location>
</feature>
<sequence>MFASVLTTGGLTVVSALLCTGASILLGLVVALIYLYGRAGGSRGLAVTLVVLPALVQCVIMMASGNLGTSVAVLGTFSLVRFRSAPGGAREIACVFFAMAVGLATGMGYLGFAAVMTAAVGAVLVLLNAVSFAQPHSDERELRVTIPEQLDYEGVFDDIFEQYMTRAELERVKTTNLGSMFELTYHIRLRHGASVKQMMDEIRCRNGNLTVCCAKIRPSGEEL</sequence>
<evidence type="ECO:0000256" key="1">
    <source>
        <dbReference type="SAM" id="Phobius"/>
    </source>
</evidence>
<feature type="transmembrane region" description="Helical" evidence="1">
    <location>
        <begin position="92"/>
        <end position="110"/>
    </location>
</feature>
<feature type="transmembrane region" description="Helical" evidence="1">
    <location>
        <begin position="116"/>
        <end position="133"/>
    </location>
</feature>
<keyword evidence="1" id="KW-0812">Transmembrane</keyword>
<accession>A0A926DD62</accession>
<keyword evidence="3" id="KW-1185">Reference proteome</keyword>
<dbReference type="RefSeq" id="WP_249299782.1">
    <property type="nucleotide sequence ID" value="NZ_JACRSP010000002.1"/>
</dbReference>
<dbReference type="AlphaFoldDB" id="A0A926DD62"/>
<evidence type="ECO:0000313" key="2">
    <source>
        <dbReference type="EMBL" id="MBC8536026.1"/>
    </source>
</evidence>
<keyword evidence="1" id="KW-0472">Membrane</keyword>
<feature type="transmembrane region" description="Helical" evidence="1">
    <location>
        <begin position="54"/>
        <end position="80"/>
    </location>
</feature>
<dbReference type="Proteomes" id="UP000620366">
    <property type="component" value="Unassembled WGS sequence"/>
</dbReference>
<dbReference type="Pfam" id="PF16316">
    <property type="entry name" value="DUF4956"/>
    <property type="match status" value="1"/>
</dbReference>
<dbReference type="InterPro" id="IPR032531">
    <property type="entry name" value="DUF4956"/>
</dbReference>
<organism evidence="2 3">
    <name type="scientific">Feifania hominis</name>
    <dbReference type="NCBI Taxonomy" id="2763660"/>
    <lineage>
        <taxon>Bacteria</taxon>
        <taxon>Bacillati</taxon>
        <taxon>Bacillota</taxon>
        <taxon>Clostridia</taxon>
        <taxon>Eubacteriales</taxon>
        <taxon>Feifaniaceae</taxon>
        <taxon>Feifania</taxon>
    </lineage>
</organism>
<keyword evidence="1" id="KW-1133">Transmembrane helix</keyword>
<proteinExistence type="predicted"/>
<reference evidence="2" key="1">
    <citation type="submission" date="2020-08" db="EMBL/GenBank/DDBJ databases">
        <title>Genome public.</title>
        <authorList>
            <person name="Liu C."/>
            <person name="Sun Q."/>
        </authorList>
    </citation>
    <scope>NUCLEOTIDE SEQUENCE</scope>
    <source>
        <strain evidence="2">BX7</strain>
    </source>
</reference>
<protein>
    <submittedName>
        <fullName evidence="2">DUF4956 domain-containing protein</fullName>
    </submittedName>
</protein>
<gene>
    <name evidence="2" type="ORF">H8695_04895</name>
</gene>
<name>A0A926DD62_9FIRM</name>